<sequence>MRDSITIGQFRSIVLGNFLFKVSSKILADRDRHVEDCIALASDCVNVLHKKCYGGNVAIKINTRKAFDTLDWKFLCRVLRAFGFSQTFMDWIVSILGSSRLSIFINGSPAGYFGCTRGVRQEDPFSSLLFGIAEDFLSRLLSRMVASDQLLPISSPRGFSAPTHLLYADDVLIFCRGTVRNLRRVMHAFRVYGSISGQLVNWSKSSISFGSLVSLARISSLQSLVGMQIGRLPFYYLGVPLFQGKPMKSVLMPIADKILSKFAKWKGKSLSLAGRATLIRSMITGSFVYSFMMVTKKIRNFLWTGSCEETKLVRVAWNRCCRPYALGGLGLKDLAMLNNSLLRKLTWKFITANNFAFTFLRKRYFRQLQKPHGGYITSSIWNSFRTNHVELIKDGIWLIGENSQRDFWLDNWLGMPILNLLGIPDFLATHLQAKVSDFIRDGKWILDDHFRARFPDLCFRIGRITISPVIDYLVWPQAREGSVSCKAAYSWMFHDIPQVFAFEAELIGASLAINYAWNLGLIRLPGVFVKLGSAAFIRSCIWSSRFLIYSGKVIKWQMLSLNTLWVFLLIPDGLPLFRYVLRLLVMTVWV</sequence>
<dbReference type="EMBL" id="JANJYJ010000005">
    <property type="protein sequence ID" value="KAK3212808.1"/>
    <property type="molecule type" value="Genomic_DNA"/>
</dbReference>
<gene>
    <name evidence="2" type="ORF">Dsin_017514</name>
</gene>
<dbReference type="AlphaFoldDB" id="A0AAE0AFU3"/>
<reference evidence="2" key="1">
    <citation type="journal article" date="2023" name="Plant J.">
        <title>Genome sequences and population genomics provide insights into the demographic history, inbreeding, and mutation load of two 'living fossil' tree species of Dipteronia.</title>
        <authorList>
            <person name="Feng Y."/>
            <person name="Comes H.P."/>
            <person name="Chen J."/>
            <person name="Zhu S."/>
            <person name="Lu R."/>
            <person name="Zhang X."/>
            <person name="Li P."/>
            <person name="Qiu J."/>
            <person name="Olsen K.M."/>
            <person name="Qiu Y."/>
        </authorList>
    </citation>
    <scope>NUCLEOTIDE SEQUENCE</scope>
    <source>
        <strain evidence="2">NBL</strain>
    </source>
</reference>
<accession>A0AAE0AFU3</accession>
<dbReference type="InterPro" id="IPR043502">
    <property type="entry name" value="DNA/RNA_pol_sf"/>
</dbReference>
<feature type="domain" description="Reverse transcriptase" evidence="1">
    <location>
        <begin position="1"/>
        <end position="241"/>
    </location>
</feature>
<dbReference type="Pfam" id="PF00078">
    <property type="entry name" value="RVT_1"/>
    <property type="match status" value="1"/>
</dbReference>
<evidence type="ECO:0000313" key="2">
    <source>
        <dbReference type="EMBL" id="KAK3212808.1"/>
    </source>
</evidence>
<dbReference type="Proteomes" id="UP001281410">
    <property type="component" value="Unassembled WGS sequence"/>
</dbReference>
<dbReference type="InterPro" id="IPR000477">
    <property type="entry name" value="RT_dom"/>
</dbReference>
<dbReference type="PANTHER" id="PTHR33116">
    <property type="entry name" value="REVERSE TRANSCRIPTASE ZINC-BINDING DOMAIN-CONTAINING PROTEIN-RELATED-RELATED"/>
    <property type="match status" value="1"/>
</dbReference>
<proteinExistence type="predicted"/>
<comment type="caution">
    <text evidence="2">The sequence shown here is derived from an EMBL/GenBank/DDBJ whole genome shotgun (WGS) entry which is preliminary data.</text>
</comment>
<evidence type="ECO:0000313" key="3">
    <source>
        <dbReference type="Proteomes" id="UP001281410"/>
    </source>
</evidence>
<dbReference type="PROSITE" id="PS50878">
    <property type="entry name" value="RT_POL"/>
    <property type="match status" value="1"/>
</dbReference>
<dbReference type="SUPFAM" id="SSF56672">
    <property type="entry name" value="DNA/RNA polymerases"/>
    <property type="match status" value="1"/>
</dbReference>
<evidence type="ECO:0000259" key="1">
    <source>
        <dbReference type="PROSITE" id="PS50878"/>
    </source>
</evidence>
<protein>
    <recommendedName>
        <fullName evidence="1">Reverse transcriptase domain-containing protein</fullName>
    </recommendedName>
</protein>
<organism evidence="2 3">
    <name type="scientific">Dipteronia sinensis</name>
    <dbReference type="NCBI Taxonomy" id="43782"/>
    <lineage>
        <taxon>Eukaryota</taxon>
        <taxon>Viridiplantae</taxon>
        <taxon>Streptophyta</taxon>
        <taxon>Embryophyta</taxon>
        <taxon>Tracheophyta</taxon>
        <taxon>Spermatophyta</taxon>
        <taxon>Magnoliopsida</taxon>
        <taxon>eudicotyledons</taxon>
        <taxon>Gunneridae</taxon>
        <taxon>Pentapetalae</taxon>
        <taxon>rosids</taxon>
        <taxon>malvids</taxon>
        <taxon>Sapindales</taxon>
        <taxon>Sapindaceae</taxon>
        <taxon>Hippocastanoideae</taxon>
        <taxon>Acereae</taxon>
        <taxon>Dipteronia</taxon>
    </lineage>
</organism>
<name>A0AAE0AFU3_9ROSI</name>
<dbReference type="PANTHER" id="PTHR33116:SF78">
    <property type="entry name" value="OS12G0587133 PROTEIN"/>
    <property type="match status" value="1"/>
</dbReference>
<keyword evidence="3" id="KW-1185">Reference proteome</keyword>